<dbReference type="PANTHER" id="PTHR10584:SF166">
    <property type="entry name" value="RIBOKINASE"/>
    <property type="match status" value="1"/>
</dbReference>
<evidence type="ECO:0000256" key="10">
    <source>
        <dbReference type="ARBA" id="ARBA00051363"/>
    </source>
</evidence>
<gene>
    <name evidence="14" type="primary">deoK</name>
    <name evidence="16" type="ORF">SAMN05660742_12811</name>
</gene>
<reference evidence="16 17" key="1">
    <citation type="submission" date="2016-10" db="EMBL/GenBank/DDBJ databases">
        <authorList>
            <person name="de Groot N.N."/>
        </authorList>
    </citation>
    <scope>NUCLEOTIDE SEQUENCE [LARGE SCALE GENOMIC DNA]</scope>
    <source>
        <strain evidence="16 17">DSM 2179</strain>
    </source>
</reference>
<dbReference type="NCBIfam" id="TIGR02152">
    <property type="entry name" value="D_ribokin_bact"/>
    <property type="match status" value="1"/>
</dbReference>
<feature type="binding site" evidence="14">
    <location>
        <begin position="39"/>
        <end position="43"/>
    </location>
    <ligand>
        <name>substrate</name>
    </ligand>
</feature>
<evidence type="ECO:0000313" key="17">
    <source>
        <dbReference type="Proteomes" id="UP000199662"/>
    </source>
</evidence>
<evidence type="ECO:0000256" key="6">
    <source>
        <dbReference type="ARBA" id="ARBA00022840"/>
    </source>
</evidence>
<feature type="binding site" evidence="14">
    <location>
        <position position="249"/>
    </location>
    <ligand>
        <name>K(+)</name>
        <dbReference type="ChEBI" id="CHEBI:29103"/>
    </ligand>
</feature>
<protein>
    <recommendedName>
        <fullName evidence="12 14">Deoxyribokinase</fullName>
        <shortName evidence="14">dRK</shortName>
        <ecNumber evidence="11 14">2.7.1.229</ecNumber>
    </recommendedName>
    <alternativeName>
        <fullName evidence="13 14">ATP:2-deoxy-D-ribose 5-phosphotransferase</fullName>
    </alternativeName>
</protein>
<evidence type="ECO:0000256" key="8">
    <source>
        <dbReference type="ARBA" id="ARBA00022958"/>
    </source>
</evidence>
<proteinExistence type="inferred from homology"/>
<keyword evidence="3 14" id="KW-0479">Metal-binding</keyword>
<comment type="function">
    <text evidence="14">Catalyzes the ATP-dependent phosphorylation of 2-deoxy-D-ribose to 2-deoxy-D-ribose 5-phosphate (dRib-5P), allowing the use of deoxyribose as the sole carbon source.</text>
</comment>
<feature type="site" description="Important for substrate specificity" evidence="14">
    <location>
        <position position="11"/>
    </location>
</feature>
<keyword evidence="2 14" id="KW-0808">Transferase</keyword>
<keyword evidence="5 14" id="KW-0418">Kinase</keyword>
<feature type="binding site" evidence="14">
    <location>
        <position position="185"/>
    </location>
    <ligand>
        <name>ATP</name>
        <dbReference type="ChEBI" id="CHEBI:30616"/>
    </ligand>
</feature>
<feature type="binding site" evidence="14">
    <location>
        <position position="140"/>
    </location>
    <ligand>
        <name>substrate</name>
    </ligand>
</feature>
<comment type="catalytic activity">
    <reaction evidence="10">
        <text>2-deoxy-D-ribose + ATP = 2-deoxy-D-ribose 5-phosphate + ADP + H(+)</text>
        <dbReference type="Rhea" id="RHEA:30871"/>
        <dbReference type="ChEBI" id="CHEBI:15378"/>
        <dbReference type="ChEBI" id="CHEBI:30616"/>
        <dbReference type="ChEBI" id="CHEBI:62877"/>
        <dbReference type="ChEBI" id="CHEBI:90761"/>
        <dbReference type="ChEBI" id="CHEBI:456216"/>
        <dbReference type="EC" id="2.7.1.229"/>
    </reaction>
    <physiologicalReaction direction="left-to-right" evidence="10">
        <dbReference type="Rhea" id="RHEA:30872"/>
    </physiologicalReaction>
</comment>
<feature type="binding site" evidence="14">
    <location>
        <position position="247"/>
    </location>
    <ligand>
        <name>K(+)</name>
        <dbReference type="ChEBI" id="CHEBI:29103"/>
    </ligand>
</feature>
<dbReference type="GO" id="GO:0005829">
    <property type="term" value="C:cytosol"/>
    <property type="evidence" value="ECO:0007669"/>
    <property type="project" value="TreeGrafter"/>
</dbReference>
<feature type="binding site" evidence="14">
    <location>
        <position position="283"/>
    </location>
    <ligand>
        <name>K(+)</name>
        <dbReference type="ChEBI" id="CHEBI:29103"/>
    </ligand>
</feature>
<dbReference type="SUPFAM" id="SSF53613">
    <property type="entry name" value="Ribokinase-like"/>
    <property type="match status" value="1"/>
</dbReference>
<evidence type="ECO:0000256" key="12">
    <source>
        <dbReference type="ARBA" id="ARBA00071515"/>
    </source>
</evidence>
<dbReference type="Pfam" id="PF00294">
    <property type="entry name" value="PfkB"/>
    <property type="match status" value="1"/>
</dbReference>
<evidence type="ECO:0000256" key="11">
    <source>
        <dbReference type="ARBA" id="ARBA00066926"/>
    </source>
</evidence>
<dbReference type="CDD" id="cd01174">
    <property type="entry name" value="ribokinase"/>
    <property type="match status" value="1"/>
</dbReference>
<feature type="binding site" evidence="14">
    <location>
        <position position="288"/>
    </location>
    <ligand>
        <name>K(+)</name>
        <dbReference type="ChEBI" id="CHEBI:29103"/>
    </ligand>
</feature>
<dbReference type="EC" id="2.7.1.229" evidence="11 14"/>
<dbReference type="PRINTS" id="PR00990">
    <property type="entry name" value="RIBOKINASE"/>
</dbReference>
<organism evidence="16 17">
    <name type="scientific">Propionispira arboris</name>
    <dbReference type="NCBI Taxonomy" id="84035"/>
    <lineage>
        <taxon>Bacteria</taxon>
        <taxon>Bacillati</taxon>
        <taxon>Bacillota</taxon>
        <taxon>Negativicutes</taxon>
        <taxon>Selenomonadales</taxon>
        <taxon>Selenomonadaceae</taxon>
        <taxon>Propionispira</taxon>
    </lineage>
</organism>
<evidence type="ECO:0000313" key="16">
    <source>
        <dbReference type="EMBL" id="SEJ95371.1"/>
    </source>
</evidence>
<keyword evidence="9 14" id="KW-0119">Carbohydrate metabolism</keyword>
<keyword evidence="6 14" id="KW-0067">ATP-binding</keyword>
<sequence length="312" mass="33464">MMKLAVIGSNMIDVISYTDIIPVAGETREVKDFAINCGGKGANQAIAAAKLGADVLMLTTIGDDVFGKMVLENFNAYQVDTKYVRTAKGSSNGIATILVDESSQNRILINKGANTYLTAVDVEAAATDLQQCALCILQLEIELNTVYAAIEFANKHQIPVLLNPAPAIADLDLDMACKCDFFVPNETELNIITGLPVESEAEIKKAALTLVDRGLKNVIVTMGSRGSLWVNKEHCEHVPAYAVQAVDTTGAGDAFIGCFAAVYVKTKDILQAIQQATLFAALSVTKTGTQGSYPTKQEFTLALDRFHFGSIF</sequence>
<comment type="caution">
    <text evidence="14">Lacks conserved residue(s) required for the propagation of feature annotation.</text>
</comment>
<feature type="binding site" evidence="14">
    <location>
        <begin position="221"/>
        <end position="226"/>
    </location>
    <ligand>
        <name>ATP</name>
        <dbReference type="ChEBI" id="CHEBI:30616"/>
    </ligand>
</feature>
<feature type="binding site" evidence="14">
    <location>
        <position position="292"/>
    </location>
    <ligand>
        <name>K(+)</name>
        <dbReference type="ChEBI" id="CHEBI:29103"/>
    </ligand>
</feature>
<dbReference type="GO" id="GO:0046872">
    <property type="term" value="F:metal ion binding"/>
    <property type="evidence" value="ECO:0007669"/>
    <property type="project" value="UniProtKB-KW"/>
</dbReference>
<dbReference type="EMBL" id="FNZK01000028">
    <property type="protein sequence ID" value="SEJ95371.1"/>
    <property type="molecule type" value="Genomic_DNA"/>
</dbReference>
<evidence type="ECO:0000256" key="3">
    <source>
        <dbReference type="ARBA" id="ARBA00022723"/>
    </source>
</evidence>
<dbReference type="GO" id="GO:0019303">
    <property type="term" value="P:D-ribose catabolic process"/>
    <property type="evidence" value="ECO:0007669"/>
    <property type="project" value="UniProtKB-UniPathway"/>
</dbReference>
<evidence type="ECO:0000256" key="7">
    <source>
        <dbReference type="ARBA" id="ARBA00022842"/>
    </source>
</evidence>
<evidence type="ECO:0000256" key="13">
    <source>
        <dbReference type="ARBA" id="ARBA00081655"/>
    </source>
</evidence>
<dbReference type="InterPro" id="IPR029056">
    <property type="entry name" value="Ribokinase-like"/>
</dbReference>
<dbReference type="GO" id="GO:0004747">
    <property type="term" value="F:ribokinase activity"/>
    <property type="evidence" value="ECO:0007669"/>
    <property type="project" value="UniProtKB-UniRule"/>
</dbReference>
<dbReference type="GO" id="GO:0005524">
    <property type="term" value="F:ATP binding"/>
    <property type="evidence" value="ECO:0007669"/>
    <property type="project" value="UniProtKB-UniRule"/>
</dbReference>
<comment type="similarity">
    <text evidence="14">Belongs to the carbohydrate kinase PfkB family. Deoxyribokinase subfamily.</text>
</comment>
<evidence type="ECO:0000256" key="2">
    <source>
        <dbReference type="ARBA" id="ARBA00022679"/>
    </source>
</evidence>
<evidence type="ECO:0000256" key="9">
    <source>
        <dbReference type="ARBA" id="ARBA00023277"/>
    </source>
</evidence>
<comment type="subunit">
    <text evidence="14">Homodimer.</text>
</comment>
<keyword evidence="8 14" id="KW-0630">Potassium</keyword>
<comment type="cofactor">
    <cofactor evidence="14">
        <name>Mg(2+)</name>
        <dbReference type="ChEBI" id="CHEBI:18420"/>
    </cofactor>
</comment>
<keyword evidence="1 14" id="KW-0963">Cytoplasm</keyword>
<accession>A0A1H7D0N6</accession>
<dbReference type="HAMAP" id="MF_01987">
    <property type="entry name" value="Ribokinase"/>
    <property type="match status" value="1"/>
</dbReference>
<name>A0A1H7D0N6_9FIRM</name>
<dbReference type="UniPathway" id="UPA00916">
    <property type="reaction ID" value="UER00889"/>
</dbReference>
<feature type="binding site" evidence="14">
    <location>
        <begin position="252"/>
        <end position="253"/>
    </location>
    <ligand>
        <name>ATP</name>
        <dbReference type="ChEBI" id="CHEBI:30616"/>
    </ligand>
</feature>
<dbReference type="AlphaFoldDB" id="A0A1H7D0N6"/>
<dbReference type="STRING" id="84035.SAMN05660742_12811"/>
<dbReference type="FunFam" id="3.40.1190.20:FF:000010">
    <property type="entry name" value="Ribokinase"/>
    <property type="match status" value="1"/>
</dbReference>
<dbReference type="InterPro" id="IPR011877">
    <property type="entry name" value="Ribokinase"/>
</dbReference>
<feature type="binding site" evidence="14">
    <location>
        <position position="286"/>
    </location>
    <ligand>
        <name>K(+)</name>
        <dbReference type="ChEBI" id="CHEBI:29103"/>
    </ligand>
</feature>
<keyword evidence="4 14" id="KW-0547">Nucleotide-binding</keyword>
<feature type="domain" description="Carbohydrate kinase PfkB" evidence="15">
    <location>
        <begin position="2"/>
        <end position="295"/>
    </location>
</feature>
<evidence type="ECO:0000259" key="15">
    <source>
        <dbReference type="Pfam" id="PF00294"/>
    </source>
</evidence>
<feature type="binding site" evidence="14">
    <location>
        <position position="253"/>
    </location>
    <ligand>
        <name>substrate</name>
    </ligand>
</feature>
<evidence type="ECO:0000256" key="1">
    <source>
        <dbReference type="ARBA" id="ARBA00022490"/>
    </source>
</evidence>
<dbReference type="InterPro" id="IPR002139">
    <property type="entry name" value="Ribo/fructo_kinase"/>
</dbReference>
<evidence type="ECO:0000256" key="5">
    <source>
        <dbReference type="ARBA" id="ARBA00022777"/>
    </source>
</evidence>
<feature type="binding site" evidence="14">
    <location>
        <begin position="11"/>
        <end position="13"/>
    </location>
    <ligand>
        <name>substrate</name>
    </ligand>
</feature>
<feature type="active site" description="Proton acceptor" evidence="14">
    <location>
        <position position="253"/>
    </location>
</feature>
<keyword evidence="17" id="KW-1185">Reference proteome</keyword>
<comment type="subcellular location">
    <subcellularLocation>
        <location evidence="14">Cytoplasm</location>
    </subcellularLocation>
</comment>
<evidence type="ECO:0000256" key="14">
    <source>
        <dbReference type="HAMAP-Rule" id="MF_01987"/>
    </source>
</evidence>
<dbReference type="InterPro" id="IPR011611">
    <property type="entry name" value="PfkB_dom"/>
</dbReference>
<dbReference type="Gene3D" id="3.40.1190.20">
    <property type="match status" value="1"/>
</dbReference>
<evidence type="ECO:0000256" key="4">
    <source>
        <dbReference type="ARBA" id="ARBA00022741"/>
    </source>
</evidence>
<dbReference type="PANTHER" id="PTHR10584">
    <property type="entry name" value="SUGAR KINASE"/>
    <property type="match status" value="1"/>
</dbReference>
<dbReference type="Proteomes" id="UP000199662">
    <property type="component" value="Unassembled WGS sequence"/>
</dbReference>
<keyword evidence="7 14" id="KW-0460">Magnesium</keyword>